<dbReference type="InterPro" id="IPR012132">
    <property type="entry name" value="GMC_OxRdtase"/>
</dbReference>
<keyword evidence="4" id="KW-0732">Signal</keyword>
<evidence type="ECO:0000256" key="8">
    <source>
        <dbReference type="RuleBase" id="RU003968"/>
    </source>
</evidence>
<comment type="caution">
    <text evidence="11">The sequence shown here is derived from an EMBL/GenBank/DDBJ whole genome shotgun (WGS) entry which is preliminary data.</text>
</comment>
<evidence type="ECO:0000256" key="3">
    <source>
        <dbReference type="ARBA" id="ARBA00022630"/>
    </source>
</evidence>
<evidence type="ECO:0000313" key="11">
    <source>
        <dbReference type="EMBL" id="KAK7447002.1"/>
    </source>
</evidence>
<sequence>MSNITERTFDFVVVGGGTAGIALAARLSENPNFTVAVIEAGEYITDMQSILVPGMAKMAHGNTRVDWNFYTVPQPGLKNRKIFQPRGKLIGGSSALNYMAWGRASKEEYDALAAMGNPGWSWDEFLPYMKKVEGHIDPLPETATKYKTEGTLDLYHGKAGPIKKSFHPTFNELHVPFLESLVECGLPWNPDTGSGMNSGTYTGALNIDPVTATRSYAATGYYEPVKDAKNLFVFTETQATRVLFETAADGTLIATGVEVDHKGNKFTLNARKEVTLSAGSYKTPPLLELSGIGKADILKKNGIQQLLELPVGENLQAC</sequence>
<dbReference type="InterPro" id="IPR036188">
    <property type="entry name" value="FAD/NAD-bd_sf"/>
</dbReference>
<keyword evidence="12" id="KW-1185">Reference proteome</keyword>
<feature type="domain" description="Glucose-methanol-choline oxidoreductase N-terminal" evidence="10">
    <location>
        <begin position="279"/>
        <end position="293"/>
    </location>
</feature>
<dbReference type="Gene3D" id="3.30.560.10">
    <property type="entry name" value="Glucose Oxidase, domain 3"/>
    <property type="match status" value="1"/>
</dbReference>
<keyword evidence="3 8" id="KW-0285">Flavoprotein</keyword>
<accession>A0ABR1J5H9</accession>
<dbReference type="SUPFAM" id="SSF51905">
    <property type="entry name" value="FAD/NAD(P)-binding domain"/>
    <property type="match status" value="1"/>
</dbReference>
<evidence type="ECO:0000256" key="5">
    <source>
        <dbReference type="ARBA" id="ARBA00022827"/>
    </source>
</evidence>
<protein>
    <recommendedName>
        <fullName evidence="9 10">Glucose-methanol-choline oxidoreductase N-terminal domain-containing protein</fullName>
    </recommendedName>
</protein>
<dbReference type="PANTHER" id="PTHR11552">
    <property type="entry name" value="GLUCOSE-METHANOL-CHOLINE GMC OXIDOREDUCTASE"/>
    <property type="match status" value="1"/>
</dbReference>
<keyword evidence="5 8" id="KW-0274">FAD</keyword>
<evidence type="ECO:0000259" key="9">
    <source>
        <dbReference type="PROSITE" id="PS00623"/>
    </source>
</evidence>
<keyword evidence="6" id="KW-0560">Oxidoreductase</keyword>
<evidence type="ECO:0000256" key="1">
    <source>
        <dbReference type="ARBA" id="ARBA00001974"/>
    </source>
</evidence>
<dbReference type="PANTHER" id="PTHR11552:SF201">
    <property type="entry name" value="GLUCOSE-METHANOL-CHOLINE OXIDOREDUCTASE N-TERMINAL DOMAIN-CONTAINING PROTEIN"/>
    <property type="match status" value="1"/>
</dbReference>
<evidence type="ECO:0000256" key="6">
    <source>
        <dbReference type="ARBA" id="ARBA00023002"/>
    </source>
</evidence>
<dbReference type="Proteomes" id="UP001498398">
    <property type="component" value="Unassembled WGS sequence"/>
</dbReference>
<comment type="similarity">
    <text evidence="2 8">Belongs to the GMC oxidoreductase family.</text>
</comment>
<dbReference type="InterPro" id="IPR000172">
    <property type="entry name" value="GMC_OxRdtase_N"/>
</dbReference>
<reference evidence="11 12" key="1">
    <citation type="submission" date="2024-01" db="EMBL/GenBank/DDBJ databases">
        <title>A draft genome for the cacao thread blight pathogen Marasmiellus scandens.</title>
        <authorList>
            <person name="Baruah I.K."/>
            <person name="Leung J."/>
            <person name="Bukari Y."/>
            <person name="Amoako-Attah I."/>
            <person name="Meinhardt L.W."/>
            <person name="Bailey B.A."/>
            <person name="Cohen S.P."/>
        </authorList>
    </citation>
    <scope>NUCLEOTIDE SEQUENCE [LARGE SCALE GENOMIC DNA]</scope>
    <source>
        <strain evidence="11 12">GH-19</strain>
    </source>
</reference>
<proteinExistence type="inferred from homology"/>
<dbReference type="Gene3D" id="3.50.50.60">
    <property type="entry name" value="FAD/NAD(P)-binding domain"/>
    <property type="match status" value="1"/>
</dbReference>
<evidence type="ECO:0000259" key="10">
    <source>
        <dbReference type="PROSITE" id="PS00624"/>
    </source>
</evidence>
<dbReference type="EMBL" id="JBANRG010000042">
    <property type="protein sequence ID" value="KAK7447002.1"/>
    <property type="molecule type" value="Genomic_DNA"/>
</dbReference>
<evidence type="ECO:0000313" key="12">
    <source>
        <dbReference type="Proteomes" id="UP001498398"/>
    </source>
</evidence>
<evidence type="ECO:0000256" key="4">
    <source>
        <dbReference type="ARBA" id="ARBA00022729"/>
    </source>
</evidence>
<evidence type="ECO:0000256" key="2">
    <source>
        <dbReference type="ARBA" id="ARBA00010790"/>
    </source>
</evidence>
<dbReference type="PROSITE" id="PS00623">
    <property type="entry name" value="GMC_OXRED_1"/>
    <property type="match status" value="1"/>
</dbReference>
<organism evidence="11 12">
    <name type="scientific">Marasmiellus scandens</name>
    <dbReference type="NCBI Taxonomy" id="2682957"/>
    <lineage>
        <taxon>Eukaryota</taxon>
        <taxon>Fungi</taxon>
        <taxon>Dikarya</taxon>
        <taxon>Basidiomycota</taxon>
        <taxon>Agaricomycotina</taxon>
        <taxon>Agaricomycetes</taxon>
        <taxon>Agaricomycetidae</taxon>
        <taxon>Agaricales</taxon>
        <taxon>Marasmiineae</taxon>
        <taxon>Omphalotaceae</taxon>
        <taxon>Marasmiellus</taxon>
    </lineage>
</organism>
<dbReference type="Pfam" id="PF00732">
    <property type="entry name" value="GMC_oxred_N"/>
    <property type="match status" value="1"/>
</dbReference>
<dbReference type="PROSITE" id="PS00624">
    <property type="entry name" value="GMC_OXRED_2"/>
    <property type="match status" value="1"/>
</dbReference>
<comment type="cofactor">
    <cofactor evidence="1">
        <name>FAD</name>
        <dbReference type="ChEBI" id="CHEBI:57692"/>
    </cofactor>
</comment>
<evidence type="ECO:0000256" key="7">
    <source>
        <dbReference type="ARBA" id="ARBA00023180"/>
    </source>
</evidence>
<keyword evidence="7" id="KW-0325">Glycoprotein</keyword>
<gene>
    <name evidence="11" type="ORF">VKT23_014215</name>
</gene>
<feature type="domain" description="Glucose-methanol-choline oxidoreductase N-terminal" evidence="9">
    <location>
        <begin position="87"/>
        <end position="110"/>
    </location>
</feature>
<name>A0ABR1J5H9_9AGAR</name>